<dbReference type="AlphaFoldDB" id="W2X7E9"/>
<evidence type="ECO:0000313" key="2">
    <source>
        <dbReference type="EMBL" id="ETP18671.1"/>
    </source>
</evidence>
<evidence type="ECO:0000313" key="3">
    <source>
        <dbReference type="Proteomes" id="UP000018958"/>
    </source>
</evidence>
<reference evidence="2 3" key="1">
    <citation type="submission" date="2013-11" db="EMBL/GenBank/DDBJ databases">
        <title>The Genome Sequence of Phytophthora parasitica CJ01A1.</title>
        <authorList>
            <consortium name="The Broad Institute Genomics Platform"/>
            <person name="Russ C."/>
            <person name="Tyler B."/>
            <person name="Panabieres F."/>
            <person name="Shan W."/>
            <person name="Tripathy S."/>
            <person name="Grunwald N."/>
            <person name="Machado M."/>
            <person name="Johnson C.S."/>
            <person name="Walker B."/>
            <person name="Young S.K."/>
            <person name="Zeng Q."/>
            <person name="Gargeya S."/>
            <person name="Fitzgerald M."/>
            <person name="Haas B."/>
            <person name="Abouelleil A."/>
            <person name="Allen A.W."/>
            <person name="Alvarado L."/>
            <person name="Arachchi H.M."/>
            <person name="Berlin A.M."/>
            <person name="Chapman S.B."/>
            <person name="Gainer-Dewar J."/>
            <person name="Goldberg J."/>
            <person name="Griggs A."/>
            <person name="Gujja S."/>
            <person name="Hansen M."/>
            <person name="Howarth C."/>
            <person name="Imamovic A."/>
            <person name="Ireland A."/>
            <person name="Larimer J."/>
            <person name="McCowan C."/>
            <person name="Murphy C."/>
            <person name="Pearson M."/>
            <person name="Poon T.W."/>
            <person name="Priest M."/>
            <person name="Roberts A."/>
            <person name="Saif S."/>
            <person name="Shea T."/>
            <person name="Sisk P."/>
            <person name="Sykes S."/>
            <person name="Wortman J."/>
            <person name="Nusbaum C."/>
            <person name="Birren B."/>
        </authorList>
    </citation>
    <scope>NUCLEOTIDE SEQUENCE [LARGE SCALE GENOMIC DNA]</scope>
    <source>
        <strain evidence="2 3">CJ01A1</strain>
    </source>
</reference>
<comment type="caution">
    <text evidence="2">The sequence shown here is derived from an EMBL/GenBank/DDBJ whole genome shotgun (WGS) entry which is preliminary data.</text>
</comment>
<evidence type="ECO:0000256" key="1">
    <source>
        <dbReference type="SAM" id="MobiDB-lite"/>
    </source>
</evidence>
<dbReference type="EMBL" id="ANIX01001424">
    <property type="protein sequence ID" value="ETP18671.1"/>
    <property type="molecule type" value="Genomic_DNA"/>
</dbReference>
<name>W2X7E9_PHYNI</name>
<sequence>MGEVGAGEKLSAAETTALKRFEGQQSTQRPSETGR</sequence>
<dbReference type="Proteomes" id="UP000018958">
    <property type="component" value="Unassembled WGS sequence"/>
</dbReference>
<proteinExistence type="predicted"/>
<feature type="region of interest" description="Disordered" evidence="1">
    <location>
        <begin position="1"/>
        <end position="35"/>
    </location>
</feature>
<organism evidence="2 3">
    <name type="scientific">Phytophthora nicotianae CJ01A1</name>
    <dbReference type="NCBI Taxonomy" id="1317063"/>
    <lineage>
        <taxon>Eukaryota</taxon>
        <taxon>Sar</taxon>
        <taxon>Stramenopiles</taxon>
        <taxon>Oomycota</taxon>
        <taxon>Peronosporomycetes</taxon>
        <taxon>Peronosporales</taxon>
        <taxon>Peronosporaceae</taxon>
        <taxon>Phytophthora</taxon>
    </lineage>
</organism>
<accession>W2X7E9</accession>
<protein>
    <submittedName>
        <fullName evidence="2">Uncharacterized protein</fullName>
    </submittedName>
</protein>
<feature type="compositionally biased region" description="Polar residues" evidence="1">
    <location>
        <begin position="23"/>
        <end position="35"/>
    </location>
</feature>
<gene>
    <name evidence="2" type="ORF">F441_07132</name>
</gene>